<dbReference type="AlphaFoldDB" id="A0A6J8EMN7"/>
<organism evidence="1 2">
    <name type="scientific">Mytilus coruscus</name>
    <name type="common">Sea mussel</name>
    <dbReference type="NCBI Taxonomy" id="42192"/>
    <lineage>
        <taxon>Eukaryota</taxon>
        <taxon>Metazoa</taxon>
        <taxon>Spiralia</taxon>
        <taxon>Lophotrochozoa</taxon>
        <taxon>Mollusca</taxon>
        <taxon>Bivalvia</taxon>
        <taxon>Autobranchia</taxon>
        <taxon>Pteriomorphia</taxon>
        <taxon>Mytilida</taxon>
        <taxon>Mytiloidea</taxon>
        <taxon>Mytilidae</taxon>
        <taxon>Mytilinae</taxon>
        <taxon>Mytilus</taxon>
    </lineage>
</organism>
<dbReference type="EMBL" id="CACVKT020009175">
    <property type="protein sequence ID" value="CAC5420825.1"/>
    <property type="molecule type" value="Genomic_DNA"/>
</dbReference>
<dbReference type="InterPro" id="IPR027417">
    <property type="entry name" value="P-loop_NTPase"/>
</dbReference>
<dbReference type="Gene3D" id="3.40.50.300">
    <property type="entry name" value="P-loop containing nucleotide triphosphate hydrolases"/>
    <property type="match status" value="1"/>
</dbReference>
<dbReference type="Proteomes" id="UP000507470">
    <property type="component" value="Unassembled WGS sequence"/>
</dbReference>
<dbReference type="CDD" id="cd01120">
    <property type="entry name" value="RecA-like_superfamily"/>
    <property type="match status" value="1"/>
</dbReference>
<gene>
    <name evidence="1" type="ORF">MCOR_53013</name>
</gene>
<proteinExistence type="predicted"/>
<evidence type="ECO:0000313" key="2">
    <source>
        <dbReference type="Proteomes" id="UP000507470"/>
    </source>
</evidence>
<accession>A0A6J8EMN7</accession>
<evidence type="ECO:0000313" key="1">
    <source>
        <dbReference type="EMBL" id="CAC5420825.1"/>
    </source>
</evidence>
<reference evidence="1 2" key="1">
    <citation type="submission" date="2020-06" db="EMBL/GenBank/DDBJ databases">
        <authorList>
            <person name="Li R."/>
            <person name="Bekaert M."/>
        </authorList>
    </citation>
    <scope>NUCLEOTIDE SEQUENCE [LARGE SCALE GENOMIC DNA]</scope>
    <source>
        <strain evidence="2">wild</strain>
    </source>
</reference>
<dbReference type="OrthoDB" id="5976864at2759"/>
<sequence>MDFEDETPVLQFETPTSIMVCGPTNSGKTMFIKRLLENAQLMFKNVPSYILYCYGSVWQPIFTEMQRSIDGIMFHEGIPSKEDLMEARGDDRRHMICVLDDLLHDLANDRWAQELICVSSHHLNITVCLVGHNIYEKGKVMRTLSLNMHYYILFENRRDSEQILRFGRQVFPHKGKYFLDSFFKEMSISRYMMVDLNPKTEKLYSLRTRIFPGEDTIVFRPKNEEKTDND</sequence>
<dbReference type="SUPFAM" id="SSF52540">
    <property type="entry name" value="P-loop containing nucleoside triphosphate hydrolases"/>
    <property type="match status" value="1"/>
</dbReference>
<name>A0A6J8EMN7_MYTCO</name>
<evidence type="ECO:0008006" key="3">
    <source>
        <dbReference type="Google" id="ProtNLM"/>
    </source>
</evidence>
<protein>
    <recommendedName>
        <fullName evidence="3">AAA+ ATPase domain-containing protein</fullName>
    </recommendedName>
</protein>
<keyword evidence="2" id="KW-1185">Reference proteome</keyword>